<sequence>MEPNIIPAYGCAKLHAAPPDYPCVARLRHRRLLSFLWLHSFKSTFEAMAEETKVLLSLPRLERLIARGMWGEAIGYACRFLPRRPPSLPAQRTHLTAEAQTLLLFLHMHRCFADVVAGNETGAAWSDKHRRRYCLARVTGISSHAIAIRRIIQTFVLSDKIRESMDWGRVREKVVRVVRRLVHDTPELAGFLDLPGGMVKPHNVLPIGFGFRSKRHVRQQRRPRAYTIAQLYLEMKRCVPSSGQPDQGLSLEGLSDKARGWMAHILDSSLRAGCESSEHHQWRYPLRSSEKKGAPVAAITQTMFSTIKTDSENSGTASATKKGVLDSIVLQTKFGNMTSPEKNYGFSSLTNAGTYMHSSQEDCHTENYCQGFIPRKHQREELAPEEDIDPKRQHTTLTFGEASLPLIAVAEAQGRARPVELSMCAPERAPTGLRRVHYNLLQTRRKLQPVAAACNPFAVRSIHQTPTPMNKRTCLVFHACDVSDLVDLVETTYRPVAEGGCATSGGSPRRSSRAPIEAMTRPRSIGRFIDQLMVRRLVHAHPRRRPPELLQSSTLTAASSSLATSSRQPRTWRVRRLDASRASPGPGRGGTQSRVGRRRRGRWRRSASEWVNQWVTRSASRRTESKTPTESMAPRASSPPAPGGGARARLSLEGRRERALAAANAGQMWNAAWNDDAVASAPERGRRASLFAQDRRPPRVSLQSSPRPAAIARLVPNFRRFPPSSPIPAAIAHIDDDDE</sequence>
<dbReference type="EnsemblPlants" id="ORUFI04G26820.1">
    <property type="protein sequence ID" value="ORUFI04G26820.1"/>
    <property type="gene ID" value="ORUFI04G26820"/>
</dbReference>
<dbReference type="PANTHER" id="PTHR36478">
    <property type="entry name" value="OS04G0614237 PROTEIN-RELATED"/>
    <property type="match status" value="1"/>
</dbReference>
<proteinExistence type="predicted"/>
<feature type="compositionally biased region" description="Basic residues" evidence="1">
    <location>
        <begin position="595"/>
        <end position="605"/>
    </location>
</feature>
<dbReference type="Gramene" id="ORUFI04G26820.1">
    <property type="protein sequence ID" value="ORUFI04G26820.1"/>
    <property type="gene ID" value="ORUFI04G26820"/>
</dbReference>
<feature type="region of interest" description="Disordered" evidence="1">
    <location>
        <begin position="497"/>
        <end position="521"/>
    </location>
</feature>
<dbReference type="HOGENOM" id="CLU_023212_1_0_1"/>
<evidence type="ECO:0000313" key="3">
    <source>
        <dbReference type="Proteomes" id="UP000008022"/>
    </source>
</evidence>
<feature type="compositionally biased region" description="Polar residues" evidence="1">
    <location>
        <begin position="609"/>
        <end position="618"/>
    </location>
</feature>
<dbReference type="Proteomes" id="UP000008022">
    <property type="component" value="Unassembled WGS sequence"/>
</dbReference>
<name>A0A0E0PE02_ORYRU</name>
<accession>A0A0E0PE02</accession>
<dbReference type="PANTHER" id="PTHR36478:SF17">
    <property type="entry name" value="OS04G0614237 PROTEIN"/>
    <property type="match status" value="1"/>
</dbReference>
<feature type="compositionally biased region" description="Low complexity" evidence="1">
    <location>
        <begin position="549"/>
        <end position="566"/>
    </location>
</feature>
<dbReference type="eggNOG" id="ENOG502R3WB">
    <property type="taxonomic scope" value="Eukaryota"/>
</dbReference>
<reference evidence="3" key="1">
    <citation type="submission" date="2013-06" db="EMBL/GenBank/DDBJ databases">
        <authorList>
            <person name="Zhao Q."/>
        </authorList>
    </citation>
    <scope>NUCLEOTIDE SEQUENCE</scope>
    <source>
        <strain evidence="3">cv. W1943</strain>
    </source>
</reference>
<evidence type="ECO:0000313" key="2">
    <source>
        <dbReference type="EnsemblPlants" id="ORUFI04G26820.1"/>
    </source>
</evidence>
<reference evidence="2" key="2">
    <citation type="submission" date="2015-06" db="UniProtKB">
        <authorList>
            <consortium name="EnsemblPlants"/>
        </authorList>
    </citation>
    <scope>IDENTIFICATION</scope>
</reference>
<dbReference type="OMA" id="ANAGQMW"/>
<protein>
    <submittedName>
        <fullName evidence="2">Uncharacterized protein</fullName>
    </submittedName>
</protein>
<organism evidence="2 3">
    <name type="scientific">Oryza rufipogon</name>
    <name type="common">Brownbeard rice</name>
    <name type="synonym">Asian wild rice</name>
    <dbReference type="NCBI Taxonomy" id="4529"/>
    <lineage>
        <taxon>Eukaryota</taxon>
        <taxon>Viridiplantae</taxon>
        <taxon>Streptophyta</taxon>
        <taxon>Embryophyta</taxon>
        <taxon>Tracheophyta</taxon>
        <taxon>Spermatophyta</taxon>
        <taxon>Magnoliopsida</taxon>
        <taxon>Liliopsida</taxon>
        <taxon>Poales</taxon>
        <taxon>Poaceae</taxon>
        <taxon>BOP clade</taxon>
        <taxon>Oryzoideae</taxon>
        <taxon>Oryzeae</taxon>
        <taxon>Oryzinae</taxon>
        <taxon>Oryza</taxon>
    </lineage>
</organism>
<dbReference type="AlphaFoldDB" id="A0A0E0PE02"/>
<keyword evidence="3" id="KW-1185">Reference proteome</keyword>
<feature type="region of interest" description="Disordered" evidence="1">
    <location>
        <begin position="543"/>
        <end position="648"/>
    </location>
</feature>
<evidence type="ECO:0000256" key="1">
    <source>
        <dbReference type="SAM" id="MobiDB-lite"/>
    </source>
</evidence>